<protein>
    <submittedName>
        <fullName evidence="1">Uncharacterized protein</fullName>
    </submittedName>
</protein>
<comment type="caution">
    <text evidence="1">The sequence shown here is derived from an EMBL/GenBank/DDBJ whole genome shotgun (WGS) entry which is preliminary data.</text>
</comment>
<accession>A0A0F9A054</accession>
<name>A0A0F9A054_9ZZZZ</name>
<proteinExistence type="predicted"/>
<dbReference type="AlphaFoldDB" id="A0A0F9A054"/>
<gene>
    <name evidence="1" type="ORF">LCGC14_2712750</name>
</gene>
<evidence type="ECO:0000313" key="1">
    <source>
        <dbReference type="EMBL" id="KKK91460.1"/>
    </source>
</evidence>
<sequence length="65" mass="7096">MDPTMIHLPNLGCMILIRVSVTVCGKAAEFLLIEADGQYTPVCAEHIATDEEGRILPRIAEQEGD</sequence>
<reference evidence="1" key="1">
    <citation type="journal article" date="2015" name="Nature">
        <title>Complex archaea that bridge the gap between prokaryotes and eukaryotes.</title>
        <authorList>
            <person name="Spang A."/>
            <person name="Saw J.H."/>
            <person name="Jorgensen S.L."/>
            <person name="Zaremba-Niedzwiedzka K."/>
            <person name="Martijn J."/>
            <person name="Lind A.E."/>
            <person name="van Eijk R."/>
            <person name="Schleper C."/>
            <person name="Guy L."/>
            <person name="Ettema T.J."/>
        </authorList>
    </citation>
    <scope>NUCLEOTIDE SEQUENCE</scope>
</reference>
<dbReference type="EMBL" id="LAZR01048641">
    <property type="protein sequence ID" value="KKK91460.1"/>
    <property type="molecule type" value="Genomic_DNA"/>
</dbReference>
<organism evidence="1">
    <name type="scientific">marine sediment metagenome</name>
    <dbReference type="NCBI Taxonomy" id="412755"/>
    <lineage>
        <taxon>unclassified sequences</taxon>
        <taxon>metagenomes</taxon>
        <taxon>ecological metagenomes</taxon>
    </lineage>
</organism>